<gene>
    <name evidence="3" type="ORF">MCOS_LOCUS8602</name>
</gene>
<dbReference type="EMBL" id="UXSR01005537">
    <property type="protein sequence ID" value="VDD82599.1"/>
    <property type="molecule type" value="Genomic_DNA"/>
</dbReference>
<keyword evidence="4" id="KW-1185">Reference proteome</keyword>
<feature type="compositionally biased region" description="Polar residues" evidence="1">
    <location>
        <begin position="20"/>
        <end position="30"/>
    </location>
</feature>
<accession>A0A0R3ULN8</accession>
<dbReference type="WBParaSite" id="MCU_006309-RA">
    <property type="protein sequence ID" value="MCU_006309-RA"/>
    <property type="gene ID" value="MCU_006309"/>
</dbReference>
<evidence type="ECO:0000259" key="2">
    <source>
        <dbReference type="PROSITE" id="PS50858"/>
    </source>
</evidence>
<sequence length="310" mass="34298">MSLWGTFFPSSWNRSSSESQEGNASRLSTQISSKDDDVYEVNIPSLGGIRDVIMKSSSKIAGELKNSAKQLSKAITTSAPFAEFKRIQSEFVAAKTETAASATPEAFLSNKSTDASDPGRIRRIKEQVMHLSLDEQNFLRPPPLNSAFQWSQERADQAMPIAMALLKEDANLAAMRFRLVPRRLKEDDFWRNYFYRISLVQQNENLTEEATTGPQKETSVKSMEDDNIESLGGDMADHPREQSSPSSVKEERKSRPPSLSPTTTSSLSSGTNIDELEAELMLHGGDLDSTVVIDDDTERELLGGLESPGK</sequence>
<organism evidence="5">
    <name type="scientific">Mesocestoides corti</name>
    <name type="common">Flatworm</name>
    <dbReference type="NCBI Taxonomy" id="53468"/>
    <lineage>
        <taxon>Eukaryota</taxon>
        <taxon>Metazoa</taxon>
        <taxon>Spiralia</taxon>
        <taxon>Lophotrochozoa</taxon>
        <taxon>Platyhelminthes</taxon>
        <taxon>Cestoda</taxon>
        <taxon>Eucestoda</taxon>
        <taxon>Cyclophyllidea</taxon>
        <taxon>Mesocestoididae</taxon>
        <taxon>Mesocestoides</taxon>
    </lineage>
</organism>
<feature type="compositionally biased region" description="Low complexity" evidence="1">
    <location>
        <begin position="256"/>
        <end position="269"/>
    </location>
</feature>
<feature type="domain" description="BSD" evidence="2">
    <location>
        <begin position="144"/>
        <end position="201"/>
    </location>
</feature>
<dbReference type="AlphaFoldDB" id="A0A0R3ULN8"/>
<reference evidence="5" key="2">
    <citation type="submission" date="2019-11" db="UniProtKB">
        <authorList>
            <consortium name="WormBaseParasite"/>
        </authorList>
    </citation>
    <scope>IDENTIFICATION</scope>
</reference>
<name>A0A0R3ULN8_MESCO</name>
<dbReference type="Gene3D" id="1.10.3970.10">
    <property type="entry name" value="BSD domain"/>
    <property type="match status" value="1"/>
</dbReference>
<dbReference type="InterPro" id="IPR035925">
    <property type="entry name" value="BSD_dom_sf"/>
</dbReference>
<protein>
    <submittedName>
        <fullName evidence="5">BSD domain-containing protein</fullName>
    </submittedName>
</protein>
<dbReference type="GO" id="GO:0005794">
    <property type="term" value="C:Golgi apparatus"/>
    <property type="evidence" value="ECO:0007669"/>
    <property type="project" value="TreeGrafter"/>
</dbReference>
<reference evidence="3 4" key="1">
    <citation type="submission" date="2018-10" db="EMBL/GenBank/DDBJ databases">
        <authorList>
            <consortium name="Pathogen Informatics"/>
        </authorList>
    </citation>
    <scope>NUCLEOTIDE SEQUENCE [LARGE SCALE GENOMIC DNA]</scope>
</reference>
<evidence type="ECO:0000256" key="1">
    <source>
        <dbReference type="SAM" id="MobiDB-lite"/>
    </source>
</evidence>
<feature type="compositionally biased region" description="Polar residues" evidence="1">
    <location>
        <begin position="206"/>
        <end position="217"/>
    </location>
</feature>
<dbReference type="PANTHER" id="PTHR16019:SF6">
    <property type="entry name" value="SYNAPSE-ASSOCIATED PROTEIN 1"/>
    <property type="match status" value="1"/>
</dbReference>
<dbReference type="SUPFAM" id="SSF140383">
    <property type="entry name" value="BSD domain-like"/>
    <property type="match status" value="1"/>
</dbReference>
<dbReference type="GO" id="GO:0048172">
    <property type="term" value="P:regulation of short-term neuronal synaptic plasticity"/>
    <property type="evidence" value="ECO:0007669"/>
    <property type="project" value="TreeGrafter"/>
</dbReference>
<evidence type="ECO:0000313" key="4">
    <source>
        <dbReference type="Proteomes" id="UP000267029"/>
    </source>
</evidence>
<dbReference type="PANTHER" id="PTHR16019">
    <property type="entry name" value="SYNAPSE-ASSOCIATED PROTEIN"/>
    <property type="match status" value="1"/>
</dbReference>
<dbReference type="OrthoDB" id="47923at2759"/>
<proteinExistence type="predicted"/>
<dbReference type="InterPro" id="IPR005607">
    <property type="entry name" value="BSD_dom"/>
</dbReference>
<dbReference type="PROSITE" id="PS50858">
    <property type="entry name" value="BSD"/>
    <property type="match status" value="1"/>
</dbReference>
<dbReference type="SMART" id="SM00751">
    <property type="entry name" value="BSD"/>
    <property type="match status" value="1"/>
</dbReference>
<dbReference type="STRING" id="53468.A0A0R3ULN8"/>
<dbReference type="GO" id="GO:0038203">
    <property type="term" value="P:TORC2 signaling"/>
    <property type="evidence" value="ECO:0007669"/>
    <property type="project" value="TreeGrafter"/>
</dbReference>
<evidence type="ECO:0000313" key="3">
    <source>
        <dbReference type="EMBL" id="VDD82599.1"/>
    </source>
</evidence>
<dbReference type="Proteomes" id="UP000267029">
    <property type="component" value="Unassembled WGS sequence"/>
</dbReference>
<evidence type="ECO:0000313" key="5">
    <source>
        <dbReference type="WBParaSite" id="MCU_006309-RA"/>
    </source>
</evidence>
<feature type="region of interest" description="Disordered" evidence="1">
    <location>
        <begin position="11"/>
        <end position="30"/>
    </location>
</feature>
<dbReference type="Pfam" id="PF03909">
    <property type="entry name" value="BSD"/>
    <property type="match status" value="1"/>
</dbReference>
<dbReference type="GO" id="GO:0005634">
    <property type="term" value="C:nucleus"/>
    <property type="evidence" value="ECO:0007669"/>
    <property type="project" value="TreeGrafter"/>
</dbReference>
<dbReference type="InterPro" id="IPR051494">
    <property type="entry name" value="BSD_domain-containing"/>
</dbReference>
<feature type="region of interest" description="Disordered" evidence="1">
    <location>
        <begin position="206"/>
        <end position="276"/>
    </location>
</feature>